<dbReference type="PROSITE" id="PS50893">
    <property type="entry name" value="ABC_TRANSPORTER_2"/>
    <property type="match status" value="1"/>
</dbReference>
<sequence length="287" mass="30646">MGAGDEEPPVNAVAVTGVHKAFGGRTVLDGAEFAVAEGEFVSLIGPSGCGKSTLFGLIAGLDVPDTGAVTVAGRPAAPGRAALMPQKDLLFPWRSVLDNCALGLEVQGTPRGEARDRARKLFPAFGLAGFEDAAPQQLSGGMRQRAALARTVLQGRDVLLLDEPFGALDSLTRTEMQLWLQQVWQRDRWTVLMITHDVREALLLSDRVLVLTPRPARVCHEVAVPLPRPRGLDTLTSPEFVALEEELVDVLHSTGACGSTPQDSRGSTPQDSRGSTPQDPRSSSLRD</sequence>
<comment type="caution">
    <text evidence="6">The sequence shown here is derived from an EMBL/GenBank/DDBJ whole genome shotgun (WGS) entry which is preliminary data.</text>
</comment>
<dbReference type="PROSITE" id="PS00211">
    <property type="entry name" value="ABC_TRANSPORTER_1"/>
    <property type="match status" value="1"/>
</dbReference>
<dbReference type="SMART" id="SM00382">
    <property type="entry name" value="AAA"/>
    <property type="match status" value="1"/>
</dbReference>
<dbReference type="InterPro" id="IPR017871">
    <property type="entry name" value="ABC_transporter-like_CS"/>
</dbReference>
<reference evidence="6 7" key="1">
    <citation type="journal article" date="2013" name="Genome Announc.">
        <title>Draft Genome Sequence of Rhodococcus ruber Strain BKS 20-38.</title>
        <authorList>
            <person name="Bala M."/>
            <person name="Kumar S."/>
            <person name="Raghava G.P."/>
            <person name="Mayilraj S."/>
        </authorList>
    </citation>
    <scope>NUCLEOTIDE SEQUENCE [LARGE SCALE GENOMIC DNA]</scope>
    <source>
        <strain evidence="6 7">BKS 20-38</strain>
    </source>
</reference>
<dbReference type="GO" id="GO:0005524">
    <property type="term" value="F:ATP binding"/>
    <property type="evidence" value="ECO:0007669"/>
    <property type="project" value="UniProtKB-KW"/>
</dbReference>
<feature type="region of interest" description="Disordered" evidence="4">
    <location>
        <begin position="254"/>
        <end position="287"/>
    </location>
</feature>
<protein>
    <submittedName>
        <fullName evidence="6">ABC transporter ATP-binding protein</fullName>
    </submittedName>
</protein>
<keyword evidence="7" id="KW-1185">Reference proteome</keyword>
<dbReference type="InterPro" id="IPR003439">
    <property type="entry name" value="ABC_transporter-like_ATP-bd"/>
</dbReference>
<keyword evidence="2" id="KW-0547">Nucleotide-binding</keyword>
<evidence type="ECO:0000256" key="4">
    <source>
        <dbReference type="SAM" id="MobiDB-lite"/>
    </source>
</evidence>
<evidence type="ECO:0000313" key="7">
    <source>
        <dbReference type="Proteomes" id="UP000011731"/>
    </source>
</evidence>
<accession>M2YWJ2</accession>
<dbReference type="EMBL" id="AOEX01000024">
    <property type="protein sequence ID" value="EME66345.1"/>
    <property type="molecule type" value="Genomic_DNA"/>
</dbReference>
<dbReference type="Pfam" id="PF00005">
    <property type="entry name" value="ABC_tran"/>
    <property type="match status" value="1"/>
</dbReference>
<dbReference type="SUPFAM" id="SSF52540">
    <property type="entry name" value="P-loop containing nucleoside triphosphate hydrolases"/>
    <property type="match status" value="1"/>
</dbReference>
<dbReference type="InterPro" id="IPR027417">
    <property type="entry name" value="P-loop_NTPase"/>
</dbReference>
<dbReference type="Proteomes" id="UP000011731">
    <property type="component" value="Unassembled WGS sequence"/>
</dbReference>
<keyword evidence="1" id="KW-0813">Transport</keyword>
<evidence type="ECO:0000313" key="6">
    <source>
        <dbReference type="EMBL" id="EME66345.1"/>
    </source>
</evidence>
<feature type="compositionally biased region" description="Polar residues" evidence="4">
    <location>
        <begin position="256"/>
        <end position="287"/>
    </location>
</feature>
<dbReference type="PANTHER" id="PTHR42788:SF2">
    <property type="entry name" value="ABC TRANSPORTER ATP-BINDING PROTEIN"/>
    <property type="match status" value="1"/>
</dbReference>
<dbReference type="GO" id="GO:0016887">
    <property type="term" value="F:ATP hydrolysis activity"/>
    <property type="evidence" value="ECO:0007669"/>
    <property type="project" value="InterPro"/>
</dbReference>
<feature type="domain" description="ABC transporter" evidence="5">
    <location>
        <begin position="13"/>
        <end position="238"/>
    </location>
</feature>
<dbReference type="InterPro" id="IPR050166">
    <property type="entry name" value="ABC_transporter_ATP-bind"/>
</dbReference>
<gene>
    <name evidence="6" type="ORF">G352_05397</name>
</gene>
<dbReference type="PANTHER" id="PTHR42788">
    <property type="entry name" value="TAURINE IMPORT ATP-BINDING PROTEIN-RELATED"/>
    <property type="match status" value="1"/>
</dbReference>
<evidence type="ECO:0000256" key="3">
    <source>
        <dbReference type="ARBA" id="ARBA00022840"/>
    </source>
</evidence>
<evidence type="ECO:0000256" key="1">
    <source>
        <dbReference type="ARBA" id="ARBA00022448"/>
    </source>
</evidence>
<dbReference type="InterPro" id="IPR003593">
    <property type="entry name" value="AAA+_ATPase"/>
</dbReference>
<evidence type="ECO:0000256" key="2">
    <source>
        <dbReference type="ARBA" id="ARBA00022741"/>
    </source>
</evidence>
<keyword evidence="3 6" id="KW-0067">ATP-binding</keyword>
<dbReference type="PATRIC" id="fig|1278076.4.peg.1124"/>
<name>M2YWJ2_9NOCA</name>
<proteinExistence type="predicted"/>
<dbReference type="AlphaFoldDB" id="M2YWJ2"/>
<organism evidence="6 7">
    <name type="scientific">Rhodococcus ruber BKS 20-38</name>
    <dbReference type="NCBI Taxonomy" id="1278076"/>
    <lineage>
        <taxon>Bacteria</taxon>
        <taxon>Bacillati</taxon>
        <taxon>Actinomycetota</taxon>
        <taxon>Actinomycetes</taxon>
        <taxon>Mycobacteriales</taxon>
        <taxon>Nocardiaceae</taxon>
        <taxon>Rhodococcus</taxon>
    </lineage>
</organism>
<evidence type="ECO:0000259" key="5">
    <source>
        <dbReference type="PROSITE" id="PS50893"/>
    </source>
</evidence>
<dbReference type="CDD" id="cd03293">
    <property type="entry name" value="ABC_NrtD_SsuB_transporters"/>
    <property type="match status" value="1"/>
</dbReference>
<dbReference type="Gene3D" id="3.40.50.300">
    <property type="entry name" value="P-loop containing nucleotide triphosphate hydrolases"/>
    <property type="match status" value="1"/>
</dbReference>